<keyword evidence="4" id="KW-0547">Nucleotide-binding</keyword>
<evidence type="ECO:0000256" key="1">
    <source>
        <dbReference type="ARBA" id="ARBA00004123"/>
    </source>
</evidence>
<feature type="region of interest" description="Disordered" evidence="11">
    <location>
        <begin position="1"/>
        <end position="107"/>
    </location>
</feature>
<evidence type="ECO:0000256" key="8">
    <source>
        <dbReference type="ARBA" id="ARBA00022853"/>
    </source>
</evidence>
<reference evidence="15" key="1">
    <citation type="journal article" date="2020" name="Stud. Mycol.">
        <title>101 Dothideomycetes genomes: A test case for predicting lifestyles and emergence of pathogens.</title>
        <authorList>
            <person name="Haridas S."/>
            <person name="Albert R."/>
            <person name="Binder M."/>
            <person name="Bloem J."/>
            <person name="LaButti K."/>
            <person name="Salamov A."/>
            <person name="Andreopoulos B."/>
            <person name="Baker S."/>
            <person name="Barry K."/>
            <person name="Bills G."/>
            <person name="Bluhm B."/>
            <person name="Cannon C."/>
            <person name="Castanera R."/>
            <person name="Culley D."/>
            <person name="Daum C."/>
            <person name="Ezra D."/>
            <person name="Gonzalez J."/>
            <person name="Henrissat B."/>
            <person name="Kuo A."/>
            <person name="Liang C."/>
            <person name="Lipzen A."/>
            <person name="Lutzoni F."/>
            <person name="Magnuson J."/>
            <person name="Mondo S."/>
            <person name="Nolan M."/>
            <person name="Ohm R."/>
            <person name="Pangilinan J."/>
            <person name="Park H.-J."/>
            <person name="Ramirez L."/>
            <person name="Alfaro M."/>
            <person name="Sun H."/>
            <person name="Tritt A."/>
            <person name="Yoshinaga Y."/>
            <person name="Zwiers L.-H."/>
            <person name="Turgeon B."/>
            <person name="Goodwin S."/>
            <person name="Spatafora J."/>
            <person name="Crous P."/>
            <person name="Grigoriev I."/>
        </authorList>
    </citation>
    <scope>NUCLEOTIDE SEQUENCE [LARGE SCALE GENOMIC DNA]</scope>
    <source>
        <strain evidence="15">CBS 304.66</strain>
    </source>
</reference>
<dbReference type="InterPro" id="IPR001650">
    <property type="entry name" value="Helicase_C-like"/>
</dbReference>
<dbReference type="InterPro" id="IPR049730">
    <property type="entry name" value="SNF2/RAD54-like_C"/>
</dbReference>
<dbReference type="GO" id="GO:0005524">
    <property type="term" value="F:ATP binding"/>
    <property type="evidence" value="ECO:0007669"/>
    <property type="project" value="UniProtKB-KW"/>
</dbReference>
<dbReference type="SMART" id="SM00490">
    <property type="entry name" value="HELICc"/>
    <property type="match status" value="1"/>
</dbReference>
<dbReference type="GO" id="GO:0003677">
    <property type="term" value="F:DNA binding"/>
    <property type="evidence" value="ECO:0007669"/>
    <property type="project" value="UniProtKB-KW"/>
</dbReference>
<feature type="compositionally biased region" description="Basic and acidic residues" evidence="11">
    <location>
        <begin position="343"/>
        <end position="366"/>
    </location>
</feature>
<dbReference type="AlphaFoldDB" id="A0A9P4TRF1"/>
<sequence length="1144" mass="128596">MYRKDPIVSSSPPHPQESHRAPSADSDEQLADDYNTQPTLPVHRVTQPTLPTNGTRSAYFALPSGLTQPTQLLGTPRSQIQVARSSPPSGRYSSPTMSQSQRPYNPMAPPGTYTLLPQPIARPIPIDLTSDDPLVEVDSEEEDTSRSNIKPSRFENRGRAFRVEETPQKRFLDMSSYYYDPNRKRPAAQLPEGTPPQKRSRPAPRQTGPARAMPVADMSFEDIDNPDLLHKVKRLSYLAPTKSVQFLFDTLVAKKGNYSDALEFVTRDSSDDELYLAHPHVALPSTSNQAAHEPRKTAQVNLNAPRKSIHDKFSTLSHVPTTSVVDLTTSPLRPKKKGRLMRGRRDPSPDTQEHTPEYKNSTKRESDDDEGIVISSDSEVGGSASEDGSDDNGNLLNFFNTCTIEAMVDLSSQKESDVRTLLEHRPFTSLAQVENIHVDGRSTDKKKKARKPKVTFGERLVESATTMWRGYQAVDELVKRCKDRGKPIATAMAKWGVNVFGAATDGEVAITSFSDTNDTSSLHDSGIGTPRSSHDSDMDMDTIRRGLATSSRTSLGKSRLLRKPSNMSLDLELKDYQVVGLNWLCLLYKHGISGILADDMGLGKTCQVIAFLSQLKEQNENGPHLIVVPGSTLENWLREFQRFSNGLVVEPYYGSQDSRLIQQDRILKQKSAIDVIVTTYDLAYKKDDNVFLRKCRPETCIYDEGHVLRSSNTQRYKMLMRIPARCRLLLTGTPLQNSLRELVSILNFIMPDMFGDVEDDLQAVFKHKAKVTEADTHGALLSTQRIQRARSMMTPFILRRKKAQVLQHLPKKTCRVEYCELTETQSRLYSTQLERQRQVLLDRAEGKQSNDHANVMMKLRQAAIHPLLFRDRYDDNKIRKMSKACLKEPTFNNSDPSIIYEELELYQDYQCHQLALKYPMALKRFELSDNEWMDSGKVKKLTELLKTFKENGDRTLIFSQFTSVMDILQWVLDSLDISYFRLDGTTPIAERQDMLDQFAEDKSIPVFMLSTKSGGAGINLACANKVIIFDSSFNPQDDIQAENRAHRVGQTREVEVVRLVTKGTVEEQIHALGISKLELDKMVAGEEGAASTKTKNDKLSAAEELGLEAVEDMLMEQLKKGGNVDAKYQFLNGLKKAGLDMSAA</sequence>
<dbReference type="FunFam" id="3.40.50.10810:FF:000014">
    <property type="entry name" value="SWI/SNF-related matrix-associated actin-dependent regulator of chromatin subfamily A containing DEAD/H box 1"/>
    <property type="match status" value="1"/>
</dbReference>
<feature type="compositionally biased region" description="Low complexity" evidence="11">
    <location>
        <begin position="84"/>
        <end position="95"/>
    </location>
</feature>
<keyword evidence="5" id="KW-0378">Hydrolase</keyword>
<evidence type="ECO:0000256" key="11">
    <source>
        <dbReference type="SAM" id="MobiDB-lite"/>
    </source>
</evidence>
<evidence type="ECO:0000256" key="2">
    <source>
        <dbReference type="ARBA" id="ARBA00007025"/>
    </source>
</evidence>
<protein>
    <recommendedName>
        <fullName evidence="3">DNA helicase</fullName>
        <ecNumber evidence="3">3.6.4.12</ecNumber>
    </recommendedName>
</protein>
<dbReference type="InterPro" id="IPR027417">
    <property type="entry name" value="P-loop_NTPase"/>
</dbReference>
<feature type="region of interest" description="Disordered" evidence="11">
    <location>
        <begin position="181"/>
        <end position="212"/>
    </location>
</feature>
<feature type="region of interest" description="Disordered" evidence="11">
    <location>
        <begin position="514"/>
        <end position="539"/>
    </location>
</feature>
<dbReference type="Gene3D" id="3.40.50.10810">
    <property type="entry name" value="Tandem AAA-ATPase domain"/>
    <property type="match status" value="1"/>
</dbReference>
<dbReference type="InterPro" id="IPR014001">
    <property type="entry name" value="Helicase_ATP-bd"/>
</dbReference>
<dbReference type="PROSITE" id="PS51192">
    <property type="entry name" value="HELICASE_ATP_BIND_1"/>
    <property type="match status" value="1"/>
</dbReference>
<evidence type="ECO:0000256" key="7">
    <source>
        <dbReference type="ARBA" id="ARBA00022840"/>
    </source>
</evidence>
<dbReference type="EMBL" id="ML986579">
    <property type="protein sequence ID" value="KAF2270533.1"/>
    <property type="molecule type" value="Genomic_DNA"/>
</dbReference>
<dbReference type="InterPro" id="IPR000330">
    <property type="entry name" value="SNF2_N"/>
</dbReference>
<dbReference type="Pfam" id="PF00176">
    <property type="entry name" value="SNF2-rel_dom"/>
    <property type="match status" value="1"/>
</dbReference>
<evidence type="ECO:0000256" key="5">
    <source>
        <dbReference type="ARBA" id="ARBA00022801"/>
    </source>
</evidence>
<feature type="compositionally biased region" description="Basic residues" evidence="11">
    <location>
        <begin position="333"/>
        <end position="342"/>
    </location>
</feature>
<comment type="subcellular location">
    <subcellularLocation>
        <location evidence="1">Nucleus</location>
    </subcellularLocation>
</comment>
<dbReference type="PANTHER" id="PTHR10799">
    <property type="entry name" value="SNF2/RAD54 HELICASE FAMILY"/>
    <property type="match status" value="1"/>
</dbReference>
<evidence type="ECO:0000313" key="14">
    <source>
        <dbReference type="EMBL" id="KAF2270533.1"/>
    </source>
</evidence>
<dbReference type="GO" id="GO:0003678">
    <property type="term" value="F:DNA helicase activity"/>
    <property type="evidence" value="ECO:0007669"/>
    <property type="project" value="UniProtKB-EC"/>
</dbReference>
<dbReference type="Gene3D" id="3.40.50.300">
    <property type="entry name" value="P-loop containing nucleotide triphosphate hydrolases"/>
    <property type="match status" value="1"/>
</dbReference>
<keyword evidence="6" id="KW-0347">Helicase</keyword>
<name>A0A9P4TRF1_9PLEO</name>
<keyword evidence="15" id="KW-1185">Reference proteome</keyword>
<dbReference type="GO" id="GO:0005694">
    <property type="term" value="C:chromosome"/>
    <property type="evidence" value="ECO:0007669"/>
    <property type="project" value="UniProtKB-ARBA"/>
</dbReference>
<dbReference type="GO" id="GO:0140658">
    <property type="term" value="F:ATP-dependent chromatin remodeler activity"/>
    <property type="evidence" value="ECO:0007669"/>
    <property type="project" value="UniProtKB-ARBA"/>
</dbReference>
<gene>
    <name evidence="14" type="ORF">CC78DRAFT_528282</name>
</gene>
<comment type="caution">
    <text evidence="14">The sequence shown here is derived from an EMBL/GenBank/DDBJ whole genome shotgun (WGS) entry which is preliminary data.</text>
</comment>
<proteinExistence type="inferred from homology"/>
<evidence type="ECO:0000256" key="6">
    <source>
        <dbReference type="ARBA" id="ARBA00022806"/>
    </source>
</evidence>
<accession>A0A9P4TRF1</accession>
<dbReference type="Proteomes" id="UP000800093">
    <property type="component" value="Unassembled WGS sequence"/>
</dbReference>
<feature type="compositionally biased region" description="Polar residues" evidence="11">
    <location>
        <begin position="65"/>
        <end position="83"/>
    </location>
</feature>
<keyword evidence="9" id="KW-0238">DNA-binding</keyword>
<dbReference type="GO" id="GO:0005634">
    <property type="term" value="C:nucleus"/>
    <property type="evidence" value="ECO:0007669"/>
    <property type="project" value="UniProtKB-SubCell"/>
</dbReference>
<dbReference type="OrthoDB" id="5857104at2759"/>
<dbReference type="CDD" id="cd18793">
    <property type="entry name" value="SF2_C_SNF"/>
    <property type="match status" value="1"/>
</dbReference>
<dbReference type="SMART" id="SM00487">
    <property type="entry name" value="DEXDc"/>
    <property type="match status" value="1"/>
</dbReference>
<feature type="domain" description="Helicase C-terminal" evidence="13">
    <location>
        <begin position="940"/>
        <end position="1100"/>
    </location>
</feature>
<dbReference type="InterPro" id="IPR038718">
    <property type="entry name" value="SNF2-like_sf"/>
</dbReference>
<dbReference type="PROSITE" id="PS51194">
    <property type="entry name" value="HELICASE_CTER"/>
    <property type="match status" value="1"/>
</dbReference>
<keyword evidence="10" id="KW-0539">Nucleus</keyword>
<dbReference type="SUPFAM" id="SSF52540">
    <property type="entry name" value="P-loop containing nucleoside triphosphate hydrolases"/>
    <property type="match status" value="2"/>
</dbReference>
<dbReference type="GO" id="GO:0016787">
    <property type="term" value="F:hydrolase activity"/>
    <property type="evidence" value="ECO:0007669"/>
    <property type="project" value="UniProtKB-KW"/>
</dbReference>
<evidence type="ECO:0000259" key="13">
    <source>
        <dbReference type="PROSITE" id="PS51194"/>
    </source>
</evidence>
<evidence type="ECO:0000256" key="9">
    <source>
        <dbReference type="ARBA" id="ARBA00023125"/>
    </source>
</evidence>
<keyword evidence="8" id="KW-0156">Chromatin regulator</keyword>
<feature type="region of interest" description="Disordered" evidence="11">
    <location>
        <begin position="324"/>
        <end position="392"/>
    </location>
</feature>
<organism evidence="14 15">
    <name type="scientific">Lojkania enalia</name>
    <dbReference type="NCBI Taxonomy" id="147567"/>
    <lineage>
        <taxon>Eukaryota</taxon>
        <taxon>Fungi</taxon>
        <taxon>Dikarya</taxon>
        <taxon>Ascomycota</taxon>
        <taxon>Pezizomycotina</taxon>
        <taxon>Dothideomycetes</taxon>
        <taxon>Pleosporomycetidae</taxon>
        <taxon>Pleosporales</taxon>
        <taxon>Pleosporales incertae sedis</taxon>
        <taxon>Lojkania</taxon>
    </lineage>
</organism>
<keyword evidence="7" id="KW-0067">ATP-binding</keyword>
<evidence type="ECO:0000256" key="10">
    <source>
        <dbReference type="ARBA" id="ARBA00023242"/>
    </source>
</evidence>
<feature type="domain" description="Helicase ATP-binding" evidence="12">
    <location>
        <begin position="585"/>
        <end position="752"/>
    </location>
</feature>
<evidence type="ECO:0000256" key="3">
    <source>
        <dbReference type="ARBA" id="ARBA00012551"/>
    </source>
</evidence>
<dbReference type="Pfam" id="PF00271">
    <property type="entry name" value="Helicase_C"/>
    <property type="match status" value="1"/>
</dbReference>
<dbReference type="EC" id="3.6.4.12" evidence="3"/>
<evidence type="ECO:0000256" key="4">
    <source>
        <dbReference type="ARBA" id="ARBA00022741"/>
    </source>
</evidence>
<feature type="compositionally biased region" description="Polar residues" evidence="11">
    <location>
        <begin position="46"/>
        <end position="56"/>
    </location>
</feature>
<evidence type="ECO:0000259" key="12">
    <source>
        <dbReference type="PROSITE" id="PS51192"/>
    </source>
</evidence>
<evidence type="ECO:0000313" key="15">
    <source>
        <dbReference type="Proteomes" id="UP000800093"/>
    </source>
</evidence>
<feature type="compositionally biased region" description="Polar residues" evidence="11">
    <location>
        <begin position="514"/>
        <end position="523"/>
    </location>
</feature>
<comment type="similarity">
    <text evidence="2">Belongs to the SNF2/RAD54 helicase family.</text>
</comment>